<accession>A0AA41Y501</accession>
<dbReference type="AlphaFoldDB" id="A0AA41Y501"/>
<dbReference type="Pfam" id="PF12697">
    <property type="entry name" value="Abhydrolase_6"/>
    <property type="match status" value="1"/>
</dbReference>
<evidence type="ECO:0000313" key="3">
    <source>
        <dbReference type="EMBL" id="MCW0483561.1"/>
    </source>
</evidence>
<sequence length="333" mass="38044">MKKELRILLVVFLFLQFVYWAGPKPSKPTFDHSLPEIEVALEDIDRFIATREAELPVKPNNESRIFWNDDHLKSKTAFCLLYLHGFSASGFEGQPTHINVAKHFAANAYIPRLAAHGLEGTEPLLNMTPDTLYKSAKEALQIARLLGEKVIIMSTSTGGTLSLKLAADFPELVDGLMLLSPNIAINNPAAFLLSKPWGLQIARRVYDGKYRYVNENPDDVECQYWNCHYRLEATVYLQQLIEKTMTKRLFNRVETPTFLAYYYQDNNHQDHVVRVDAMLKMFEQLGTPDSLKRKQAFDAGTHVIGCELYSKCQPQVEQTCIRFAETVLRLKPN</sequence>
<dbReference type="RefSeq" id="WP_282592162.1">
    <property type="nucleotide sequence ID" value="NZ_JAPAAF010000018.1"/>
</dbReference>
<name>A0AA41Y501_9BACT</name>
<protein>
    <recommendedName>
        <fullName evidence="2">AB hydrolase-1 domain-containing protein</fullName>
    </recommendedName>
</protein>
<feature type="domain" description="AB hydrolase-1" evidence="2">
    <location>
        <begin position="80"/>
        <end position="295"/>
    </location>
</feature>
<evidence type="ECO:0000313" key="4">
    <source>
        <dbReference type="Proteomes" id="UP001163821"/>
    </source>
</evidence>
<gene>
    <name evidence="3" type="ORF">N2K84_12525</name>
</gene>
<dbReference type="InterPro" id="IPR000073">
    <property type="entry name" value="AB_hydrolase_1"/>
</dbReference>
<dbReference type="PANTHER" id="PTHR43798">
    <property type="entry name" value="MONOACYLGLYCEROL LIPASE"/>
    <property type="match status" value="1"/>
</dbReference>
<dbReference type="GO" id="GO:0016787">
    <property type="term" value="F:hydrolase activity"/>
    <property type="evidence" value="ECO:0007669"/>
    <property type="project" value="UniProtKB-KW"/>
</dbReference>
<reference evidence="3" key="1">
    <citation type="submission" date="2022-10" db="EMBL/GenBank/DDBJ databases">
        <title>Gaoshiqiia sediminis gen. nov., sp. nov., isolated from coastal sediment.</title>
        <authorList>
            <person name="Yu W.X."/>
            <person name="Mu D.S."/>
            <person name="Du J.Z."/>
            <person name="Liang Y.Q."/>
        </authorList>
    </citation>
    <scope>NUCLEOTIDE SEQUENCE</scope>
    <source>
        <strain evidence="3">A06</strain>
    </source>
</reference>
<keyword evidence="1" id="KW-0378">Hydrolase</keyword>
<evidence type="ECO:0000259" key="2">
    <source>
        <dbReference type="Pfam" id="PF12697"/>
    </source>
</evidence>
<dbReference type="InterPro" id="IPR029058">
    <property type="entry name" value="AB_hydrolase_fold"/>
</dbReference>
<keyword evidence="4" id="KW-1185">Reference proteome</keyword>
<comment type="caution">
    <text evidence="3">The sequence shown here is derived from an EMBL/GenBank/DDBJ whole genome shotgun (WGS) entry which is preliminary data.</text>
</comment>
<organism evidence="3 4">
    <name type="scientific">Gaoshiqia sediminis</name>
    <dbReference type="NCBI Taxonomy" id="2986998"/>
    <lineage>
        <taxon>Bacteria</taxon>
        <taxon>Pseudomonadati</taxon>
        <taxon>Bacteroidota</taxon>
        <taxon>Bacteroidia</taxon>
        <taxon>Marinilabiliales</taxon>
        <taxon>Prolixibacteraceae</taxon>
        <taxon>Gaoshiqia</taxon>
    </lineage>
</organism>
<evidence type="ECO:0000256" key="1">
    <source>
        <dbReference type="ARBA" id="ARBA00022801"/>
    </source>
</evidence>
<dbReference type="InterPro" id="IPR050266">
    <property type="entry name" value="AB_hydrolase_sf"/>
</dbReference>
<dbReference type="EMBL" id="JAPAAF010000018">
    <property type="protein sequence ID" value="MCW0483561.1"/>
    <property type="molecule type" value="Genomic_DNA"/>
</dbReference>
<dbReference type="SUPFAM" id="SSF53474">
    <property type="entry name" value="alpha/beta-Hydrolases"/>
    <property type="match status" value="1"/>
</dbReference>
<dbReference type="Proteomes" id="UP001163821">
    <property type="component" value="Unassembled WGS sequence"/>
</dbReference>
<proteinExistence type="predicted"/>
<dbReference type="Gene3D" id="3.40.50.1820">
    <property type="entry name" value="alpha/beta hydrolase"/>
    <property type="match status" value="1"/>
</dbReference>
<dbReference type="GO" id="GO:0016020">
    <property type="term" value="C:membrane"/>
    <property type="evidence" value="ECO:0007669"/>
    <property type="project" value="TreeGrafter"/>
</dbReference>
<dbReference type="PANTHER" id="PTHR43798:SF31">
    <property type="entry name" value="AB HYDROLASE SUPERFAMILY PROTEIN YCLE"/>
    <property type="match status" value="1"/>
</dbReference>